<comment type="similarity">
    <text evidence="1">Belongs to the CinA family.</text>
</comment>
<dbReference type="Proteomes" id="UP000321662">
    <property type="component" value="Unassembled WGS sequence"/>
</dbReference>
<feature type="domain" description="MoaB/Mog" evidence="2">
    <location>
        <begin position="4"/>
        <end position="171"/>
    </location>
</feature>
<dbReference type="InterPro" id="IPR036653">
    <property type="entry name" value="CinA-like_C"/>
</dbReference>
<dbReference type="InterPro" id="IPR008135">
    <property type="entry name" value="Competence-induced_CinA"/>
</dbReference>
<comment type="caution">
    <text evidence="3">The sequence shown here is derived from an EMBL/GenBank/DDBJ whole genome shotgun (WGS) entry which is preliminary data.</text>
</comment>
<dbReference type="Gene3D" id="3.90.950.20">
    <property type="entry name" value="CinA-like"/>
    <property type="match status" value="1"/>
</dbReference>
<dbReference type="NCBIfam" id="TIGR00199">
    <property type="entry name" value="PncC_domain"/>
    <property type="match status" value="1"/>
</dbReference>
<evidence type="ECO:0000259" key="2">
    <source>
        <dbReference type="SMART" id="SM00852"/>
    </source>
</evidence>
<evidence type="ECO:0000256" key="1">
    <source>
        <dbReference type="HAMAP-Rule" id="MF_00226"/>
    </source>
</evidence>
<dbReference type="Pfam" id="PF02464">
    <property type="entry name" value="CinA"/>
    <property type="match status" value="1"/>
</dbReference>
<sequence>MKAEIISIGTELLTGKVVNSNAAFISNELTSLGIDVCSQVTVGSYTQDIIASLKKSEERGELIILIGGLGPSEDDITKQTLSSYLETDLILHKETEERIITYHKNSELKMPENNQLQALILAGSTPLKNDTGIAVGMILTKGSHQYVLLPGPADEFRPMVKNYLKEELIKRFIDTQVFESRKLRFFGITEAELVERIGEDINKYEQVVVTINSCEEEVTVKINVRADTRKEAENYIDEIQMKVLNKLNSYFFGYGEKKLTDVVKDLLLERSLTITAAESLTGGAFMSAITSGESAGSIFEGGVVAYSEDKKHQVLNINQETIDEFGVVSKQCAVEMAENARRIFDADIGIGLTGVAGPGSLEGQIPGTVFIGLSYKGEDTNVQRFHFDYRRNKNRKLAVLNALDMVRHFILNLPTKNDAKCDKNL</sequence>
<name>A0A511ATF3_9LACT</name>
<dbReference type="Gene3D" id="3.30.70.2860">
    <property type="match status" value="1"/>
</dbReference>
<dbReference type="RefSeq" id="WP_186805108.1">
    <property type="nucleotide sequence ID" value="NZ_BJUY01000011.1"/>
</dbReference>
<dbReference type="InterPro" id="IPR050101">
    <property type="entry name" value="CinA"/>
</dbReference>
<proteinExistence type="inferred from homology"/>
<organism evidence="3 4">
    <name type="scientific">Alkalibacterium kapii</name>
    <dbReference type="NCBI Taxonomy" id="426704"/>
    <lineage>
        <taxon>Bacteria</taxon>
        <taxon>Bacillati</taxon>
        <taxon>Bacillota</taxon>
        <taxon>Bacilli</taxon>
        <taxon>Lactobacillales</taxon>
        <taxon>Carnobacteriaceae</taxon>
        <taxon>Alkalibacterium</taxon>
    </lineage>
</organism>
<dbReference type="InterPro" id="IPR041424">
    <property type="entry name" value="CinA_KH"/>
</dbReference>
<dbReference type="SUPFAM" id="SSF53218">
    <property type="entry name" value="Molybdenum cofactor biosynthesis proteins"/>
    <property type="match status" value="1"/>
</dbReference>
<dbReference type="NCBIfam" id="TIGR00200">
    <property type="entry name" value="cinA_nterm"/>
    <property type="match status" value="1"/>
</dbReference>
<dbReference type="Gene3D" id="3.40.980.10">
    <property type="entry name" value="MoaB/Mog-like domain"/>
    <property type="match status" value="1"/>
</dbReference>
<dbReference type="SUPFAM" id="SSF142433">
    <property type="entry name" value="CinA-like"/>
    <property type="match status" value="1"/>
</dbReference>
<dbReference type="PANTHER" id="PTHR13939:SF0">
    <property type="entry name" value="NMN AMIDOHYDROLASE-LIKE PROTEIN YFAY"/>
    <property type="match status" value="1"/>
</dbReference>
<accession>A0A511ATF3</accession>
<evidence type="ECO:0000313" key="4">
    <source>
        <dbReference type="Proteomes" id="UP000321662"/>
    </source>
</evidence>
<dbReference type="PIRSF" id="PIRSF006728">
    <property type="entry name" value="CinA"/>
    <property type="match status" value="1"/>
</dbReference>
<dbReference type="HAMAP" id="MF_00226_B">
    <property type="entry name" value="CinA_B"/>
    <property type="match status" value="1"/>
</dbReference>
<dbReference type="PANTHER" id="PTHR13939">
    <property type="entry name" value="NICOTINAMIDE-NUCLEOTIDE AMIDOHYDROLASE PNCC"/>
    <property type="match status" value="1"/>
</dbReference>
<dbReference type="SMART" id="SM00852">
    <property type="entry name" value="MoCF_biosynth"/>
    <property type="match status" value="1"/>
</dbReference>
<dbReference type="Pfam" id="PF18146">
    <property type="entry name" value="CinA_KH"/>
    <property type="match status" value="1"/>
</dbReference>
<dbReference type="EMBL" id="BJUY01000011">
    <property type="protein sequence ID" value="GEK91475.1"/>
    <property type="molecule type" value="Genomic_DNA"/>
</dbReference>
<keyword evidence="4" id="KW-1185">Reference proteome</keyword>
<dbReference type="AlphaFoldDB" id="A0A511ATF3"/>
<reference evidence="3 4" key="1">
    <citation type="submission" date="2019-07" db="EMBL/GenBank/DDBJ databases">
        <title>Whole genome shotgun sequence of Alkalibacterium kapii NBRC 103247.</title>
        <authorList>
            <person name="Hosoyama A."/>
            <person name="Uohara A."/>
            <person name="Ohji S."/>
            <person name="Ichikawa N."/>
        </authorList>
    </citation>
    <scope>NUCLEOTIDE SEQUENCE [LARGE SCALE GENOMIC DNA]</scope>
    <source>
        <strain evidence="3 4">NBRC 103247</strain>
    </source>
</reference>
<evidence type="ECO:0000313" key="3">
    <source>
        <dbReference type="EMBL" id="GEK91475.1"/>
    </source>
</evidence>
<gene>
    <name evidence="1 3" type="primary">cinA</name>
    <name evidence="3" type="ORF">AKA01nite_10970</name>
</gene>
<dbReference type="InterPro" id="IPR036425">
    <property type="entry name" value="MoaB/Mog-like_dom_sf"/>
</dbReference>
<dbReference type="NCBIfam" id="NF001813">
    <property type="entry name" value="PRK00549.1"/>
    <property type="match status" value="1"/>
</dbReference>
<dbReference type="InterPro" id="IPR008136">
    <property type="entry name" value="CinA_C"/>
</dbReference>
<protein>
    <recommendedName>
        <fullName evidence="1">Putative competence-damage inducible protein</fullName>
    </recommendedName>
</protein>
<dbReference type="Pfam" id="PF00994">
    <property type="entry name" value="MoCF_biosynth"/>
    <property type="match status" value="1"/>
</dbReference>
<dbReference type="CDD" id="cd00885">
    <property type="entry name" value="cinA"/>
    <property type="match status" value="1"/>
</dbReference>
<dbReference type="InterPro" id="IPR001453">
    <property type="entry name" value="MoaB/Mog_dom"/>
</dbReference>